<keyword evidence="2" id="KW-0274">FAD</keyword>
<dbReference type="SUPFAM" id="SSF55103">
    <property type="entry name" value="FAD-linked oxidases, C-terminal domain"/>
    <property type="match status" value="1"/>
</dbReference>
<proteinExistence type="predicted"/>
<dbReference type="Pfam" id="PF01565">
    <property type="entry name" value="FAD_binding_4"/>
    <property type="match status" value="1"/>
</dbReference>
<evidence type="ECO:0000256" key="3">
    <source>
        <dbReference type="ARBA" id="ARBA00023002"/>
    </source>
</evidence>
<dbReference type="InterPro" id="IPR016169">
    <property type="entry name" value="FAD-bd_PCMH_sub2"/>
</dbReference>
<dbReference type="Pfam" id="PF04030">
    <property type="entry name" value="ALO"/>
    <property type="match status" value="1"/>
</dbReference>
<reference evidence="5 6" key="1">
    <citation type="submission" date="2024-02" db="EMBL/GenBank/DDBJ databases">
        <title>Seven novel Bacillus-like species.</title>
        <authorList>
            <person name="Liu G."/>
        </authorList>
    </citation>
    <scope>NUCLEOTIDE SEQUENCE [LARGE SCALE GENOMIC DNA]</scope>
    <source>
        <strain evidence="5 6">FJAT-52054</strain>
    </source>
</reference>
<evidence type="ECO:0000313" key="6">
    <source>
        <dbReference type="Proteomes" id="UP001377337"/>
    </source>
</evidence>
<sequence>MKTMISITKKPWFLALLVIIFASMSAWNIPIEKRKYGLSQSGLATDYTGLLPGKIEQVIPSENIEQLQKIIKDSNKHGKHISIAGLQHSQGGHTYYKNGTVLDMKNMNKILEINEQEKTVRVEAGASWGDIQESINPYGLALKVTQSQSIFTVGGSLSVNAHGRDIRNGSMAGTVKEMTLITPAGEVKKLKRGDQLMQEVLGGYGLFGVIADVTLELTDNDVYSMHTKELQTKEYEEYFHKAVENEKVGFHYARVSVAPGSFLNEMYAIDYNVTGEKDNSTPLKGESAVRLSKFALDLGRSGGRLEDFFWESQKQFSRSFNGDTVTRNNAMRSESDFMEFTVPGRVEVLQEFFVPVDSFEEYINELKNTLPSNDKHEDFKVHNITVRFTERDSFTHLRYAKKDMLGLVVLIQHGVNDKQMQHAENMIQKWTEATLKFGGTYYLPYYPYQTKDQFRRAYPEWEAFKEQKKRVDPNEVFVNLFYNHYLKD</sequence>
<dbReference type="Proteomes" id="UP001377337">
    <property type="component" value="Chromosome"/>
</dbReference>
<dbReference type="SUPFAM" id="SSF56176">
    <property type="entry name" value="FAD-binding/transporter-associated domain-like"/>
    <property type="match status" value="1"/>
</dbReference>
<dbReference type="InterPro" id="IPR016166">
    <property type="entry name" value="FAD-bd_PCMH"/>
</dbReference>
<dbReference type="InterPro" id="IPR016164">
    <property type="entry name" value="FAD-linked_Oxase-like_C"/>
</dbReference>
<keyword evidence="1" id="KW-0285">Flavoprotein</keyword>
<gene>
    <name evidence="5" type="ORF">WCV65_07140</name>
</gene>
<dbReference type="PROSITE" id="PS51387">
    <property type="entry name" value="FAD_PCMH"/>
    <property type="match status" value="1"/>
</dbReference>
<feature type="domain" description="FAD-binding PCMH-type" evidence="4">
    <location>
        <begin position="51"/>
        <end position="220"/>
    </location>
</feature>
<protein>
    <submittedName>
        <fullName evidence="5">FAD-binding oxidoreductase</fullName>
    </submittedName>
</protein>
<dbReference type="PANTHER" id="PTHR43762">
    <property type="entry name" value="L-GULONOLACTONE OXIDASE"/>
    <property type="match status" value="1"/>
</dbReference>
<dbReference type="Gene3D" id="3.30.465.10">
    <property type="match status" value="1"/>
</dbReference>
<name>A0ABZ2NKV7_9BACI</name>
<evidence type="ECO:0000313" key="5">
    <source>
        <dbReference type="EMBL" id="WXB98245.1"/>
    </source>
</evidence>
<dbReference type="PANTHER" id="PTHR43762:SF1">
    <property type="entry name" value="D-ARABINONO-1,4-LACTONE OXIDASE"/>
    <property type="match status" value="1"/>
</dbReference>
<dbReference type="RefSeq" id="WP_231889958.1">
    <property type="nucleotide sequence ID" value="NZ_CP147407.1"/>
</dbReference>
<dbReference type="EMBL" id="CP147407">
    <property type="protein sequence ID" value="WXB98245.1"/>
    <property type="molecule type" value="Genomic_DNA"/>
</dbReference>
<dbReference type="InterPro" id="IPR007173">
    <property type="entry name" value="ALO_C"/>
</dbReference>
<evidence type="ECO:0000256" key="1">
    <source>
        <dbReference type="ARBA" id="ARBA00022630"/>
    </source>
</evidence>
<dbReference type="InterPro" id="IPR036318">
    <property type="entry name" value="FAD-bd_PCMH-like_sf"/>
</dbReference>
<evidence type="ECO:0000256" key="2">
    <source>
        <dbReference type="ARBA" id="ARBA00022827"/>
    </source>
</evidence>
<keyword evidence="3" id="KW-0560">Oxidoreductase</keyword>
<dbReference type="InterPro" id="IPR006094">
    <property type="entry name" value="Oxid_FAD_bind_N"/>
</dbReference>
<evidence type="ECO:0000259" key="4">
    <source>
        <dbReference type="PROSITE" id="PS51387"/>
    </source>
</evidence>
<organism evidence="5 6">
    <name type="scientific">Metabacillus sediminis</name>
    <dbReference type="NCBI Taxonomy" id="3117746"/>
    <lineage>
        <taxon>Bacteria</taxon>
        <taxon>Bacillati</taxon>
        <taxon>Bacillota</taxon>
        <taxon>Bacilli</taxon>
        <taxon>Bacillales</taxon>
        <taxon>Bacillaceae</taxon>
        <taxon>Metabacillus</taxon>
    </lineage>
</organism>
<keyword evidence="6" id="KW-1185">Reference proteome</keyword>
<dbReference type="InterPro" id="IPR010031">
    <property type="entry name" value="FAD_lactone_oxidase-like"/>
</dbReference>
<accession>A0ABZ2NKV7</accession>